<dbReference type="InterPro" id="IPR018247">
    <property type="entry name" value="EF_Hand_1_Ca_BS"/>
</dbReference>
<dbReference type="InterPro" id="IPR054585">
    <property type="entry name" value="NDH2-like_C"/>
</dbReference>
<keyword evidence="5" id="KW-0999">Mitochondrion inner membrane</keyword>
<evidence type="ECO:0000256" key="7">
    <source>
        <dbReference type="ARBA" id="ARBA00022837"/>
    </source>
</evidence>
<evidence type="ECO:0000256" key="12">
    <source>
        <dbReference type="ARBA" id="ARBA00049010"/>
    </source>
</evidence>
<keyword evidence="4" id="KW-0285">Flavoprotein</keyword>
<feature type="domain" description="EF-hand" evidence="13">
    <location>
        <begin position="422"/>
        <end position="457"/>
    </location>
</feature>
<evidence type="ECO:0000313" key="15">
    <source>
        <dbReference type="Proteomes" id="UP000886520"/>
    </source>
</evidence>
<dbReference type="EC" id="1.6.5.9" evidence="3"/>
<dbReference type="InterPro" id="IPR011992">
    <property type="entry name" value="EF-hand-dom_pair"/>
</dbReference>
<keyword evidence="6" id="KW-0274">FAD</keyword>
<evidence type="ECO:0000256" key="9">
    <source>
        <dbReference type="ARBA" id="ARBA00023002"/>
    </source>
</evidence>
<evidence type="ECO:0000256" key="2">
    <source>
        <dbReference type="ARBA" id="ARBA00005272"/>
    </source>
</evidence>
<dbReference type="GO" id="GO:0005743">
    <property type="term" value="C:mitochondrial inner membrane"/>
    <property type="evidence" value="ECO:0007669"/>
    <property type="project" value="UniProtKB-SubCell"/>
</dbReference>
<dbReference type="PROSITE" id="PS50222">
    <property type="entry name" value="EF_HAND_2"/>
    <property type="match status" value="1"/>
</dbReference>
<reference evidence="14" key="1">
    <citation type="submission" date="2021-01" db="EMBL/GenBank/DDBJ databases">
        <title>Adiantum capillus-veneris genome.</title>
        <authorList>
            <person name="Fang Y."/>
            <person name="Liao Q."/>
        </authorList>
    </citation>
    <scope>NUCLEOTIDE SEQUENCE</scope>
    <source>
        <strain evidence="14">H3</strain>
        <tissue evidence="14">Leaf</tissue>
    </source>
</reference>
<proteinExistence type="inferred from homology"/>
<evidence type="ECO:0000256" key="3">
    <source>
        <dbReference type="ARBA" id="ARBA00012637"/>
    </source>
</evidence>
<dbReference type="InterPro" id="IPR023753">
    <property type="entry name" value="FAD/NAD-binding_dom"/>
</dbReference>
<comment type="similarity">
    <text evidence="2">Belongs to the NADH dehydrogenase family.</text>
</comment>
<gene>
    <name evidence="14" type="ORF">GOP47_0018947</name>
</gene>
<evidence type="ECO:0000313" key="14">
    <source>
        <dbReference type="EMBL" id="KAI5066323.1"/>
    </source>
</evidence>
<evidence type="ECO:0000256" key="11">
    <source>
        <dbReference type="ARBA" id="ARBA00047599"/>
    </source>
</evidence>
<dbReference type="PROSITE" id="PS00018">
    <property type="entry name" value="EF_HAND_1"/>
    <property type="match status" value="1"/>
</dbReference>
<dbReference type="Pfam" id="PF07992">
    <property type="entry name" value="Pyr_redox_2"/>
    <property type="match status" value="1"/>
</dbReference>
<organism evidence="14 15">
    <name type="scientific">Adiantum capillus-veneris</name>
    <name type="common">Maidenhair fern</name>
    <dbReference type="NCBI Taxonomy" id="13818"/>
    <lineage>
        <taxon>Eukaryota</taxon>
        <taxon>Viridiplantae</taxon>
        <taxon>Streptophyta</taxon>
        <taxon>Embryophyta</taxon>
        <taxon>Tracheophyta</taxon>
        <taxon>Polypodiopsida</taxon>
        <taxon>Polypodiidae</taxon>
        <taxon>Polypodiales</taxon>
        <taxon>Pteridineae</taxon>
        <taxon>Pteridaceae</taxon>
        <taxon>Vittarioideae</taxon>
        <taxon>Adiantum</taxon>
    </lineage>
</organism>
<comment type="catalytic activity">
    <reaction evidence="12">
        <text>a ubiquinone + NADH + H(+) = a ubiquinol + NAD(+)</text>
        <dbReference type="Rhea" id="RHEA:23152"/>
        <dbReference type="Rhea" id="RHEA-COMP:9565"/>
        <dbReference type="Rhea" id="RHEA-COMP:9566"/>
        <dbReference type="ChEBI" id="CHEBI:15378"/>
        <dbReference type="ChEBI" id="CHEBI:16389"/>
        <dbReference type="ChEBI" id="CHEBI:17976"/>
        <dbReference type="ChEBI" id="CHEBI:57540"/>
        <dbReference type="ChEBI" id="CHEBI:57945"/>
    </reaction>
</comment>
<dbReference type="Gene3D" id="3.50.50.100">
    <property type="match status" value="2"/>
</dbReference>
<comment type="caution">
    <text evidence="14">The sequence shown here is derived from an EMBL/GenBank/DDBJ whole genome shotgun (WGS) entry which is preliminary data.</text>
</comment>
<dbReference type="PANTHER" id="PTHR43706:SF47">
    <property type="entry name" value="EXTERNAL NADH-UBIQUINONE OXIDOREDUCTASE 1, MITOCHONDRIAL-RELATED"/>
    <property type="match status" value="1"/>
</dbReference>
<comment type="catalytic activity">
    <reaction evidence="11">
        <text>a quinone + NADH + H(+) = a quinol + NAD(+)</text>
        <dbReference type="Rhea" id="RHEA:46160"/>
        <dbReference type="ChEBI" id="CHEBI:15378"/>
        <dbReference type="ChEBI" id="CHEBI:24646"/>
        <dbReference type="ChEBI" id="CHEBI:57540"/>
        <dbReference type="ChEBI" id="CHEBI:57945"/>
        <dbReference type="ChEBI" id="CHEBI:132124"/>
        <dbReference type="EC" id="1.6.5.9"/>
    </reaction>
</comment>
<dbReference type="SUPFAM" id="SSF51905">
    <property type="entry name" value="FAD/NAD(P)-binding domain"/>
    <property type="match status" value="2"/>
</dbReference>
<dbReference type="EMBL" id="JABFUD020000018">
    <property type="protein sequence ID" value="KAI5066323.1"/>
    <property type="molecule type" value="Genomic_DNA"/>
</dbReference>
<keyword evidence="10" id="KW-0520">NAD</keyword>
<evidence type="ECO:0000256" key="10">
    <source>
        <dbReference type="ARBA" id="ARBA00023027"/>
    </source>
</evidence>
<accession>A0A9D4Z8M4</accession>
<name>A0A9D4Z8M4_ADICA</name>
<evidence type="ECO:0000259" key="13">
    <source>
        <dbReference type="PROSITE" id="PS50222"/>
    </source>
</evidence>
<dbReference type="PANTHER" id="PTHR43706">
    <property type="entry name" value="NADH DEHYDROGENASE"/>
    <property type="match status" value="1"/>
</dbReference>
<comment type="subcellular location">
    <subcellularLocation>
        <location evidence="1">Mitochondrion inner membrane</location>
        <topology evidence="1">Peripheral membrane protein</topology>
        <orientation evidence="1">Intermembrane side</orientation>
    </subcellularLocation>
</comment>
<evidence type="ECO:0000256" key="6">
    <source>
        <dbReference type="ARBA" id="ARBA00022827"/>
    </source>
</evidence>
<evidence type="ECO:0000256" key="1">
    <source>
        <dbReference type="ARBA" id="ARBA00004137"/>
    </source>
</evidence>
<dbReference type="SUPFAM" id="SSF47473">
    <property type="entry name" value="EF-hand"/>
    <property type="match status" value="1"/>
</dbReference>
<evidence type="ECO:0000256" key="5">
    <source>
        <dbReference type="ARBA" id="ARBA00022792"/>
    </source>
</evidence>
<dbReference type="FunFam" id="3.50.50.100:FF:000002">
    <property type="entry name" value="External alternative NAD(P)H-ubiquinone oxidoreductase B1, mitochondrial"/>
    <property type="match status" value="1"/>
</dbReference>
<keyword evidence="15" id="KW-1185">Reference proteome</keyword>
<keyword evidence="8" id="KW-0809">Transit peptide</keyword>
<dbReference type="GO" id="GO:0050136">
    <property type="term" value="F:NADH dehydrogenase (quinone) (non-electrogenic) activity"/>
    <property type="evidence" value="ECO:0007669"/>
    <property type="project" value="UniProtKB-EC"/>
</dbReference>
<keyword evidence="9" id="KW-0560">Oxidoreductase</keyword>
<evidence type="ECO:0000256" key="8">
    <source>
        <dbReference type="ARBA" id="ARBA00022946"/>
    </source>
</evidence>
<keyword evidence="5" id="KW-0472">Membrane</keyword>
<evidence type="ECO:0000256" key="4">
    <source>
        <dbReference type="ARBA" id="ARBA00022630"/>
    </source>
</evidence>
<dbReference type="Pfam" id="PF22366">
    <property type="entry name" value="NDH2_C"/>
    <property type="match status" value="1"/>
</dbReference>
<dbReference type="GO" id="GO:0005509">
    <property type="term" value="F:calcium ion binding"/>
    <property type="evidence" value="ECO:0007669"/>
    <property type="project" value="InterPro"/>
</dbReference>
<keyword evidence="7" id="KW-0106">Calcium</keyword>
<protein>
    <recommendedName>
        <fullName evidence="3">NADH:ubiquinone reductase (non-electrogenic)</fullName>
        <ecNumber evidence="3">1.6.5.9</ecNumber>
    </recommendedName>
</protein>
<dbReference type="InterPro" id="IPR036188">
    <property type="entry name" value="FAD/NAD-bd_sf"/>
</dbReference>
<dbReference type="AlphaFoldDB" id="A0A9D4Z8M4"/>
<dbReference type="Proteomes" id="UP000886520">
    <property type="component" value="Chromosome 18"/>
</dbReference>
<dbReference type="PRINTS" id="PR00368">
    <property type="entry name" value="FADPNR"/>
</dbReference>
<dbReference type="OrthoDB" id="3244603at2759"/>
<sequence length="624" mass="70832">MFSVLSRSARRVFLSPLVAGSSQSHQVCKTLKNTWNTQWSRRSHESPWERDVQFRYYFILAITAMSGYFGGSCVLYADASSNASPTAVTIKECSNPVDRKKRILVLGSGWAGVSFLKSLDCTLYDVHIISPRNFFVFTPLLPSVTAGTVEARSITESIRKIVLKKQNVKYSQANCMNIDSVNRKVLCRPVADYLEPGKNDFEVEYDYLVIAVGAQANTFNTPGVEKYCHFLKEIEDAEKIRESIVDCFELAALPYLTKEERSQLLHFVTVGGGPTGVEFAAELHDLVYEDLCKLYPDLMPFVNIVVIQSGDHILNTFDQRISHFAEQKFQRDGIEVKTGCRVLEIQQNAIIMKEKSTGKKVEVPHGMVVWSTGIGTRPVIAQFMNQIGQHDRRALVTDEWLRVKGCENVYALGDCATIEQRKLLEDVAYIFTLADKDNSGNLTATEFKEALDSIRERYPQIDLYLKRQHMKDVMKILDDPQTYGEGERILLDVEQFKKALSKVDAQMKALPATAQVAAQQGEYLSRCFNRRKKCEVEPEGPLRVRGDGRHQFHPFVYKHLGQFAPLGGEQAAAELPGDWVSVGRSTQWLWYSVYASKQVSWRTRALVIFDWSKRFIFGRDSSRM</sequence>
<dbReference type="InterPro" id="IPR002048">
    <property type="entry name" value="EF_hand_dom"/>
</dbReference>
<dbReference type="InterPro" id="IPR045024">
    <property type="entry name" value="NDH-2"/>
</dbReference>
<keyword evidence="5" id="KW-0496">Mitochondrion</keyword>